<name>A0A9Q5NE79_SANBA</name>
<keyword evidence="1" id="KW-1133">Transmembrane helix</keyword>
<sequence length="184" mass="20529">MDNDTSMQLQLLYQTIFDLRTCNIVIVAFLALAAYDMVICFSDEVSAISTVIHIATNDVFEISVVLYGMHNGRRETKQLFHLQLWLGLIGAFCPECLMALRTYALYSGSVFGKWCIISLLVAELVSLLGLFILITAKVACGFIWASSGVGYHAARSNTFGNDNFEPVLDFRASSPYLTYREQGR</sequence>
<evidence type="ECO:0000313" key="2">
    <source>
        <dbReference type="EMBL" id="OCB90724.1"/>
    </source>
</evidence>
<keyword evidence="1" id="KW-0812">Transmembrane</keyword>
<keyword evidence="1" id="KW-0472">Membrane</keyword>
<evidence type="ECO:0008006" key="4">
    <source>
        <dbReference type="Google" id="ProtNLM"/>
    </source>
</evidence>
<proteinExistence type="predicted"/>
<gene>
    <name evidence="2" type="ORF">A7U60_g2023</name>
</gene>
<dbReference type="EMBL" id="LNZH02000119">
    <property type="protein sequence ID" value="OCB90724.1"/>
    <property type="molecule type" value="Genomic_DNA"/>
</dbReference>
<accession>A0A9Q5NE79</accession>
<feature type="transmembrane region" description="Helical" evidence="1">
    <location>
        <begin position="110"/>
        <end position="134"/>
    </location>
</feature>
<keyword evidence="3" id="KW-1185">Reference proteome</keyword>
<dbReference type="AlphaFoldDB" id="A0A9Q5NE79"/>
<evidence type="ECO:0000313" key="3">
    <source>
        <dbReference type="Proteomes" id="UP000757232"/>
    </source>
</evidence>
<organism evidence="2 3">
    <name type="scientific">Sanghuangporus baumii</name>
    <name type="common">Phellinus baumii</name>
    <dbReference type="NCBI Taxonomy" id="108892"/>
    <lineage>
        <taxon>Eukaryota</taxon>
        <taxon>Fungi</taxon>
        <taxon>Dikarya</taxon>
        <taxon>Basidiomycota</taxon>
        <taxon>Agaricomycotina</taxon>
        <taxon>Agaricomycetes</taxon>
        <taxon>Hymenochaetales</taxon>
        <taxon>Hymenochaetaceae</taxon>
        <taxon>Sanghuangporus</taxon>
    </lineage>
</organism>
<protein>
    <recommendedName>
        <fullName evidence="4">Transmembrane protein</fullName>
    </recommendedName>
</protein>
<feature type="transmembrane region" description="Helical" evidence="1">
    <location>
        <begin position="45"/>
        <end position="67"/>
    </location>
</feature>
<feature type="transmembrane region" description="Helical" evidence="1">
    <location>
        <begin position="21"/>
        <end position="39"/>
    </location>
</feature>
<feature type="transmembrane region" description="Helical" evidence="1">
    <location>
        <begin position="79"/>
        <end position="104"/>
    </location>
</feature>
<comment type="caution">
    <text evidence="2">The sequence shown here is derived from an EMBL/GenBank/DDBJ whole genome shotgun (WGS) entry which is preliminary data.</text>
</comment>
<dbReference type="Proteomes" id="UP000757232">
    <property type="component" value="Unassembled WGS sequence"/>
</dbReference>
<reference evidence="2" key="1">
    <citation type="submission" date="2016-06" db="EMBL/GenBank/DDBJ databases">
        <title>Draft Genome sequence of the fungus Inonotus baumii.</title>
        <authorList>
            <person name="Zhu H."/>
            <person name="Lin W."/>
        </authorList>
    </citation>
    <scope>NUCLEOTIDE SEQUENCE</scope>
    <source>
        <strain evidence="2">821</strain>
    </source>
</reference>
<evidence type="ECO:0000256" key="1">
    <source>
        <dbReference type="SAM" id="Phobius"/>
    </source>
</evidence>